<dbReference type="EMBL" id="JANPWB010000001">
    <property type="protein sequence ID" value="KAJ1217169.1"/>
    <property type="molecule type" value="Genomic_DNA"/>
</dbReference>
<organism evidence="1 2">
    <name type="scientific">Pleurodeles waltl</name>
    <name type="common">Iberian ribbed newt</name>
    <dbReference type="NCBI Taxonomy" id="8319"/>
    <lineage>
        <taxon>Eukaryota</taxon>
        <taxon>Metazoa</taxon>
        <taxon>Chordata</taxon>
        <taxon>Craniata</taxon>
        <taxon>Vertebrata</taxon>
        <taxon>Euteleostomi</taxon>
        <taxon>Amphibia</taxon>
        <taxon>Batrachia</taxon>
        <taxon>Caudata</taxon>
        <taxon>Salamandroidea</taxon>
        <taxon>Salamandridae</taxon>
        <taxon>Pleurodelinae</taxon>
        <taxon>Pleurodeles</taxon>
    </lineage>
</organism>
<dbReference type="AlphaFoldDB" id="A0AAV7WVB9"/>
<proteinExistence type="predicted"/>
<name>A0AAV7WVB9_PLEWA</name>
<gene>
    <name evidence="1" type="ORF">NDU88_004764</name>
</gene>
<evidence type="ECO:0000313" key="2">
    <source>
        <dbReference type="Proteomes" id="UP001066276"/>
    </source>
</evidence>
<protein>
    <submittedName>
        <fullName evidence="1">Uncharacterized protein</fullName>
    </submittedName>
</protein>
<sequence>MGPPFTWVSTPERPRASRAEGGGCALYVLGLWSPAPPLAFLNLQTSPRSAGQQGCPRQREAAVRFTRLDCRALPLRSPFSISKRAHDQLASKGVPEYY</sequence>
<evidence type="ECO:0000313" key="1">
    <source>
        <dbReference type="EMBL" id="KAJ1217169.1"/>
    </source>
</evidence>
<accession>A0AAV7WVB9</accession>
<reference evidence="1" key="1">
    <citation type="journal article" date="2022" name="bioRxiv">
        <title>Sequencing and chromosome-scale assembly of the giantPleurodeles waltlgenome.</title>
        <authorList>
            <person name="Brown T."/>
            <person name="Elewa A."/>
            <person name="Iarovenko S."/>
            <person name="Subramanian E."/>
            <person name="Araus A.J."/>
            <person name="Petzold A."/>
            <person name="Susuki M."/>
            <person name="Suzuki K.-i.T."/>
            <person name="Hayashi T."/>
            <person name="Toyoda A."/>
            <person name="Oliveira C."/>
            <person name="Osipova E."/>
            <person name="Leigh N.D."/>
            <person name="Simon A."/>
            <person name="Yun M.H."/>
        </authorList>
    </citation>
    <scope>NUCLEOTIDE SEQUENCE</scope>
    <source>
        <strain evidence="1">20211129_DDA</strain>
        <tissue evidence="1">Liver</tissue>
    </source>
</reference>
<comment type="caution">
    <text evidence="1">The sequence shown here is derived from an EMBL/GenBank/DDBJ whole genome shotgun (WGS) entry which is preliminary data.</text>
</comment>
<dbReference type="Proteomes" id="UP001066276">
    <property type="component" value="Chromosome 1_1"/>
</dbReference>
<keyword evidence="2" id="KW-1185">Reference proteome</keyword>